<accession>A0ABW4JWK5</accession>
<keyword evidence="3" id="KW-1185">Reference proteome</keyword>
<dbReference type="EMBL" id="JBHUFA010000001">
    <property type="protein sequence ID" value="MFD1695659.1"/>
    <property type="molecule type" value="Genomic_DNA"/>
</dbReference>
<name>A0ABW4JWK5_9HYPH</name>
<sequence>MNQHSKHSIDRSRRPFGAGSGPMDAEFTREWRCHDCGRLLGKTNGSQMQIRRKPLDYVVGFPVLATCPGCGSLNVTNKP</sequence>
<proteinExistence type="predicted"/>
<gene>
    <name evidence="2" type="ORF">ACFSC7_09055</name>
</gene>
<dbReference type="RefSeq" id="WP_377175247.1">
    <property type="nucleotide sequence ID" value="NZ_JBHUFA010000001.1"/>
</dbReference>
<evidence type="ECO:0000313" key="3">
    <source>
        <dbReference type="Proteomes" id="UP001597327"/>
    </source>
</evidence>
<organism evidence="2 3">
    <name type="scientific">Roseibium aestuarii</name>
    <dbReference type="NCBI Taxonomy" id="2600299"/>
    <lineage>
        <taxon>Bacteria</taxon>
        <taxon>Pseudomonadati</taxon>
        <taxon>Pseudomonadota</taxon>
        <taxon>Alphaproteobacteria</taxon>
        <taxon>Hyphomicrobiales</taxon>
        <taxon>Stappiaceae</taxon>
        <taxon>Roseibium</taxon>
    </lineage>
</organism>
<comment type="caution">
    <text evidence="2">The sequence shown here is derived from an EMBL/GenBank/DDBJ whole genome shotgun (WGS) entry which is preliminary data.</text>
</comment>
<reference evidence="3" key="1">
    <citation type="journal article" date="2019" name="Int. J. Syst. Evol. Microbiol.">
        <title>The Global Catalogue of Microorganisms (GCM) 10K type strain sequencing project: providing services to taxonomists for standard genome sequencing and annotation.</title>
        <authorList>
            <consortium name="The Broad Institute Genomics Platform"/>
            <consortium name="The Broad Institute Genome Sequencing Center for Infectious Disease"/>
            <person name="Wu L."/>
            <person name="Ma J."/>
        </authorList>
    </citation>
    <scope>NUCLEOTIDE SEQUENCE [LARGE SCALE GENOMIC DNA]</scope>
    <source>
        <strain evidence="3">JCM 3369</strain>
    </source>
</reference>
<protein>
    <submittedName>
        <fullName evidence="2">Uncharacterized protein</fullName>
    </submittedName>
</protein>
<evidence type="ECO:0000313" key="2">
    <source>
        <dbReference type="EMBL" id="MFD1695659.1"/>
    </source>
</evidence>
<feature type="region of interest" description="Disordered" evidence="1">
    <location>
        <begin position="1"/>
        <end position="23"/>
    </location>
</feature>
<evidence type="ECO:0000256" key="1">
    <source>
        <dbReference type="SAM" id="MobiDB-lite"/>
    </source>
</evidence>
<dbReference type="Proteomes" id="UP001597327">
    <property type="component" value="Unassembled WGS sequence"/>
</dbReference>